<dbReference type="CDD" id="cd00038">
    <property type="entry name" value="CAP_ED"/>
    <property type="match status" value="1"/>
</dbReference>
<dbReference type="SUPFAM" id="SSF46785">
    <property type="entry name" value="Winged helix' DNA-binding domain"/>
    <property type="match status" value="1"/>
</dbReference>
<name>A0A1F7GZS4_9BACT</name>
<dbReference type="AlphaFoldDB" id="A0A1F7GZS4"/>
<dbReference type="GO" id="GO:0003677">
    <property type="term" value="F:DNA binding"/>
    <property type="evidence" value="ECO:0007669"/>
    <property type="project" value="UniProtKB-KW"/>
</dbReference>
<dbReference type="PANTHER" id="PTHR24567:SF26">
    <property type="entry name" value="REGULATORY PROTEIN YEIL"/>
    <property type="match status" value="1"/>
</dbReference>
<evidence type="ECO:0000256" key="2">
    <source>
        <dbReference type="ARBA" id="ARBA00023125"/>
    </source>
</evidence>
<feature type="domain" description="HTH crp-type" evidence="5">
    <location>
        <begin position="140"/>
        <end position="213"/>
    </location>
</feature>
<dbReference type="EMBL" id="MFZM01000010">
    <property type="protein sequence ID" value="OGK24283.1"/>
    <property type="molecule type" value="Genomic_DNA"/>
</dbReference>
<dbReference type="Pfam" id="PF13545">
    <property type="entry name" value="HTH_Crp_2"/>
    <property type="match status" value="1"/>
</dbReference>
<dbReference type="GO" id="GO:0005829">
    <property type="term" value="C:cytosol"/>
    <property type="evidence" value="ECO:0007669"/>
    <property type="project" value="TreeGrafter"/>
</dbReference>
<reference evidence="6 7" key="1">
    <citation type="journal article" date="2016" name="Nat. Commun.">
        <title>Thousands of microbial genomes shed light on interconnected biogeochemical processes in an aquifer system.</title>
        <authorList>
            <person name="Anantharaman K."/>
            <person name="Brown C.T."/>
            <person name="Hug L.A."/>
            <person name="Sharon I."/>
            <person name="Castelle C.J."/>
            <person name="Probst A.J."/>
            <person name="Thomas B.C."/>
            <person name="Singh A."/>
            <person name="Wilkins M.J."/>
            <person name="Karaoz U."/>
            <person name="Brodie E.L."/>
            <person name="Williams K.H."/>
            <person name="Hubbard S.S."/>
            <person name="Banfield J.F."/>
        </authorList>
    </citation>
    <scope>NUCLEOTIDE SEQUENCE [LARGE SCALE GENOMIC DNA]</scope>
</reference>
<dbReference type="Proteomes" id="UP000177159">
    <property type="component" value="Unassembled WGS sequence"/>
</dbReference>
<keyword evidence="3" id="KW-0804">Transcription</keyword>
<proteinExistence type="predicted"/>
<sequence length="226" mass="26195">MLTKVNSHLNTKKEFETFYNQFAIRKYKKGEMLIRADDDPQGIFCLTKGYARQYTISKAGFELTLHILKPISYFPMVWAINGTPNIYFFEALTAVEVGRAPRDQVVNFIKDKPTVIFELMSELLEDYAETLTRVEHLVFSDAHRRVISVLLYIAKHFGKDHKRGIIVHHRFTQQDIATLVGIARETANNEMVKLEKKGFITYINHSILFENIHELNTELTSTHTKS</sequence>
<evidence type="ECO:0008006" key="8">
    <source>
        <dbReference type="Google" id="ProtNLM"/>
    </source>
</evidence>
<evidence type="ECO:0000259" key="4">
    <source>
        <dbReference type="PROSITE" id="PS50042"/>
    </source>
</evidence>
<dbReference type="PROSITE" id="PS51063">
    <property type="entry name" value="HTH_CRP_2"/>
    <property type="match status" value="1"/>
</dbReference>
<evidence type="ECO:0000256" key="1">
    <source>
        <dbReference type="ARBA" id="ARBA00023015"/>
    </source>
</evidence>
<dbReference type="Gene3D" id="1.10.10.10">
    <property type="entry name" value="Winged helix-like DNA-binding domain superfamily/Winged helix DNA-binding domain"/>
    <property type="match status" value="1"/>
</dbReference>
<dbReference type="InterPro" id="IPR000595">
    <property type="entry name" value="cNMP-bd_dom"/>
</dbReference>
<keyword evidence="2" id="KW-0238">DNA-binding</keyword>
<dbReference type="PROSITE" id="PS50042">
    <property type="entry name" value="CNMP_BINDING_3"/>
    <property type="match status" value="1"/>
</dbReference>
<accession>A0A1F7GZS4</accession>
<keyword evidence="1" id="KW-0805">Transcription regulation</keyword>
<dbReference type="PANTHER" id="PTHR24567">
    <property type="entry name" value="CRP FAMILY TRANSCRIPTIONAL REGULATORY PROTEIN"/>
    <property type="match status" value="1"/>
</dbReference>
<dbReference type="InterPro" id="IPR050397">
    <property type="entry name" value="Env_Response_Regulators"/>
</dbReference>
<feature type="domain" description="Cyclic nucleotide-binding" evidence="4">
    <location>
        <begin position="25"/>
        <end position="126"/>
    </location>
</feature>
<evidence type="ECO:0000256" key="3">
    <source>
        <dbReference type="ARBA" id="ARBA00023163"/>
    </source>
</evidence>
<dbReference type="Gene3D" id="2.60.120.10">
    <property type="entry name" value="Jelly Rolls"/>
    <property type="match status" value="1"/>
</dbReference>
<evidence type="ECO:0000259" key="5">
    <source>
        <dbReference type="PROSITE" id="PS51063"/>
    </source>
</evidence>
<dbReference type="InterPro" id="IPR036390">
    <property type="entry name" value="WH_DNA-bd_sf"/>
</dbReference>
<dbReference type="SUPFAM" id="SSF51206">
    <property type="entry name" value="cAMP-binding domain-like"/>
    <property type="match status" value="1"/>
</dbReference>
<comment type="caution">
    <text evidence="6">The sequence shown here is derived from an EMBL/GenBank/DDBJ whole genome shotgun (WGS) entry which is preliminary data.</text>
</comment>
<dbReference type="InterPro" id="IPR018490">
    <property type="entry name" value="cNMP-bd_dom_sf"/>
</dbReference>
<dbReference type="InterPro" id="IPR036388">
    <property type="entry name" value="WH-like_DNA-bd_sf"/>
</dbReference>
<protein>
    <recommendedName>
        <fullName evidence="8">HTH crp-type domain-containing protein</fullName>
    </recommendedName>
</protein>
<gene>
    <name evidence="6" type="ORF">A3C24_04260</name>
</gene>
<evidence type="ECO:0000313" key="6">
    <source>
        <dbReference type="EMBL" id="OGK24283.1"/>
    </source>
</evidence>
<dbReference type="InterPro" id="IPR014710">
    <property type="entry name" value="RmlC-like_jellyroll"/>
</dbReference>
<dbReference type="Pfam" id="PF00027">
    <property type="entry name" value="cNMP_binding"/>
    <property type="match status" value="1"/>
</dbReference>
<dbReference type="GO" id="GO:0003700">
    <property type="term" value="F:DNA-binding transcription factor activity"/>
    <property type="evidence" value="ECO:0007669"/>
    <property type="project" value="TreeGrafter"/>
</dbReference>
<organism evidence="6 7">
    <name type="scientific">Candidatus Roizmanbacteria bacterium RIFCSPHIGHO2_02_FULL_37_24</name>
    <dbReference type="NCBI Taxonomy" id="1802037"/>
    <lineage>
        <taxon>Bacteria</taxon>
        <taxon>Candidatus Roizmaniibacteriota</taxon>
    </lineage>
</organism>
<evidence type="ECO:0000313" key="7">
    <source>
        <dbReference type="Proteomes" id="UP000177159"/>
    </source>
</evidence>
<dbReference type="InterPro" id="IPR012318">
    <property type="entry name" value="HTH_CRP"/>
</dbReference>